<feature type="transmembrane region" description="Helical" evidence="5">
    <location>
        <begin position="195"/>
        <end position="215"/>
    </location>
</feature>
<keyword evidence="5" id="KW-0812">Transmembrane</keyword>
<feature type="compositionally biased region" description="Low complexity" evidence="4">
    <location>
        <begin position="532"/>
        <end position="553"/>
    </location>
</feature>
<comment type="similarity">
    <text evidence="2">Belongs to the methyl-accepting chemotaxis (MCP) protein family.</text>
</comment>
<keyword evidence="7" id="KW-0675">Receptor</keyword>
<gene>
    <name evidence="7" type="ORF">J2X16_001042</name>
</gene>
<evidence type="ECO:0000313" key="7">
    <source>
        <dbReference type="EMBL" id="MDR7295721.1"/>
    </source>
</evidence>
<protein>
    <submittedName>
        <fullName evidence="7">Methyl-accepting chemotaxis protein-1 (Serine sensor receptor)</fullName>
    </submittedName>
</protein>
<keyword evidence="5" id="KW-0472">Membrane</keyword>
<dbReference type="InterPro" id="IPR004090">
    <property type="entry name" value="Chemotax_Me-accpt_rcpt"/>
</dbReference>
<dbReference type="RefSeq" id="WP_310342394.1">
    <property type="nucleotide sequence ID" value="NZ_JAVDXQ010000001.1"/>
</dbReference>
<evidence type="ECO:0000256" key="5">
    <source>
        <dbReference type="SAM" id="Phobius"/>
    </source>
</evidence>
<dbReference type="InterPro" id="IPR051310">
    <property type="entry name" value="MCP_chemotaxis"/>
</dbReference>
<proteinExistence type="inferred from homology"/>
<dbReference type="Proteomes" id="UP001180536">
    <property type="component" value="Unassembled WGS sequence"/>
</dbReference>
<keyword evidence="3" id="KW-0807">Transducer</keyword>
<sequence length="583" mass="60625">MKLQVTTLRAKLGTAFGGLALLVLLVAGLSIKALQDGNARFETYVHGINARATLAMQVRAAVDDRAIAARNLVLLTNDADRENERLRVLDAHRRVGEQLAELRRLAQAEGTSEKARELIGGIAQVEERYGPVAVAIVDLAVRKQTEAAVTQMNNECRPLLDALIKAARAYSEHTQMRANQLIEAAAHDYALQRNLLLAACTVAVIAAVLAGWGIMRRLRLDLGAEPAELGATAQRVARGDLSPVEGANAAATGSVLASLGTMQASLASIVRQVRDASDSIATGSAEIATGNADLSQRTEAQASALEETAATMDELAGTVRSNADNAKQANQLALSASQIAERGGSVVGDVVTTMKGIDESSKRIADIIGVIDGIAFQTNILALNAAVEAARAGEQGRGFAVVAGEVRNLAQRSAQAAKEIKSLITASVEQVSQGGELVDRAGQTMQQVVGAIRRVSDIVGEISAASLEQSAGVAQIGQAVSQLDHATQQNAALVEESASAAESLRTQAQQLVQTVAAFSLGEGKATARTVISQPAAARTPAPAQASRPTRPASQTSLKPAPAPVAPTLAKLQLEAVGGDWTSF</sequence>
<name>A0ABU1Z521_9BURK</name>
<feature type="transmembrane region" description="Helical" evidence="5">
    <location>
        <begin position="12"/>
        <end position="31"/>
    </location>
</feature>
<evidence type="ECO:0000313" key="8">
    <source>
        <dbReference type="Proteomes" id="UP001180536"/>
    </source>
</evidence>
<comment type="caution">
    <text evidence="7">The sequence shown here is derived from an EMBL/GenBank/DDBJ whole genome shotgun (WGS) entry which is preliminary data.</text>
</comment>
<dbReference type="InterPro" id="IPR047347">
    <property type="entry name" value="YvaQ-like_sensor"/>
</dbReference>
<dbReference type="EMBL" id="JAVDXQ010000001">
    <property type="protein sequence ID" value="MDR7295721.1"/>
    <property type="molecule type" value="Genomic_DNA"/>
</dbReference>
<dbReference type="PANTHER" id="PTHR43531">
    <property type="entry name" value="PROTEIN ICFG"/>
    <property type="match status" value="1"/>
</dbReference>
<keyword evidence="8" id="KW-1185">Reference proteome</keyword>
<keyword evidence="1" id="KW-0488">Methylation</keyword>
<dbReference type="SMART" id="SM00283">
    <property type="entry name" value="MA"/>
    <property type="match status" value="1"/>
</dbReference>
<evidence type="ECO:0000256" key="3">
    <source>
        <dbReference type="PROSITE-ProRule" id="PRU00284"/>
    </source>
</evidence>
<evidence type="ECO:0000256" key="4">
    <source>
        <dbReference type="SAM" id="MobiDB-lite"/>
    </source>
</evidence>
<evidence type="ECO:0000256" key="2">
    <source>
        <dbReference type="ARBA" id="ARBA00029447"/>
    </source>
</evidence>
<evidence type="ECO:0000256" key="1">
    <source>
        <dbReference type="ARBA" id="ARBA00022481"/>
    </source>
</evidence>
<dbReference type="SUPFAM" id="SSF58104">
    <property type="entry name" value="Methyl-accepting chemotaxis protein (MCP) signaling domain"/>
    <property type="match status" value="1"/>
</dbReference>
<evidence type="ECO:0000259" key="6">
    <source>
        <dbReference type="PROSITE" id="PS50111"/>
    </source>
</evidence>
<dbReference type="PANTHER" id="PTHR43531:SF14">
    <property type="entry name" value="METHYL-ACCEPTING CHEMOTAXIS PROTEIN I-RELATED"/>
    <property type="match status" value="1"/>
</dbReference>
<dbReference type="PROSITE" id="PS50111">
    <property type="entry name" value="CHEMOTAXIS_TRANSDUC_2"/>
    <property type="match status" value="1"/>
</dbReference>
<keyword evidence="5" id="KW-1133">Transmembrane helix</keyword>
<dbReference type="InterPro" id="IPR004089">
    <property type="entry name" value="MCPsignal_dom"/>
</dbReference>
<dbReference type="Gene3D" id="1.10.287.950">
    <property type="entry name" value="Methyl-accepting chemotaxis protein"/>
    <property type="match status" value="1"/>
</dbReference>
<dbReference type="CDD" id="cd11386">
    <property type="entry name" value="MCP_signal"/>
    <property type="match status" value="1"/>
</dbReference>
<dbReference type="Pfam" id="PF00015">
    <property type="entry name" value="MCPsignal"/>
    <property type="match status" value="1"/>
</dbReference>
<organism evidence="7 8">
    <name type="scientific">Pelomonas aquatica</name>
    <dbReference type="NCBI Taxonomy" id="431058"/>
    <lineage>
        <taxon>Bacteria</taxon>
        <taxon>Pseudomonadati</taxon>
        <taxon>Pseudomonadota</taxon>
        <taxon>Betaproteobacteria</taxon>
        <taxon>Burkholderiales</taxon>
        <taxon>Sphaerotilaceae</taxon>
        <taxon>Roseateles</taxon>
    </lineage>
</organism>
<reference evidence="7 8" key="1">
    <citation type="submission" date="2023-07" db="EMBL/GenBank/DDBJ databases">
        <title>Sorghum-associated microbial communities from plants grown in Nebraska, USA.</title>
        <authorList>
            <person name="Schachtman D."/>
        </authorList>
    </citation>
    <scope>NUCLEOTIDE SEQUENCE [LARGE SCALE GENOMIC DNA]</scope>
    <source>
        <strain evidence="7 8">BE310</strain>
    </source>
</reference>
<dbReference type="CDD" id="cd19411">
    <property type="entry name" value="MCP2201-like_sensor"/>
    <property type="match status" value="1"/>
</dbReference>
<feature type="domain" description="Methyl-accepting transducer" evidence="6">
    <location>
        <begin position="276"/>
        <end position="505"/>
    </location>
</feature>
<accession>A0ABU1Z521</accession>
<dbReference type="PRINTS" id="PR00260">
    <property type="entry name" value="CHEMTRNSDUCR"/>
</dbReference>
<feature type="region of interest" description="Disordered" evidence="4">
    <location>
        <begin position="532"/>
        <end position="563"/>
    </location>
</feature>